<keyword evidence="2" id="KW-1185">Reference proteome</keyword>
<dbReference type="EMBL" id="PXOH01000033">
    <property type="protein sequence ID" value="PSF33103.1"/>
    <property type="molecule type" value="Genomic_DNA"/>
</dbReference>
<name>A0A2T1LSR0_9CHRO</name>
<reference evidence="1 2" key="2">
    <citation type="submission" date="2018-03" db="EMBL/GenBank/DDBJ databases">
        <authorList>
            <person name="Keele B.F."/>
        </authorList>
    </citation>
    <scope>NUCLEOTIDE SEQUENCE [LARGE SCALE GENOMIC DNA]</scope>
    <source>
        <strain evidence="1 2">CCALA 016</strain>
    </source>
</reference>
<dbReference type="RefSeq" id="WP_106458800.1">
    <property type="nucleotide sequence ID" value="NZ_PXOH01000033.1"/>
</dbReference>
<gene>
    <name evidence="1" type="ORF">C7H19_20635</name>
</gene>
<sequence length="84" mass="10446">MLQDTLTIRHYQRLTDDMVDLWERGYRFDFIRLYVDGYLSCMRDNNLIEAYLIHRLEEEVFRFLRDPSNFELAIPQTQVERDYY</sequence>
<organism evidence="1 2">
    <name type="scientific">Aphanothece hegewaldii CCALA 016</name>
    <dbReference type="NCBI Taxonomy" id="2107694"/>
    <lineage>
        <taxon>Bacteria</taxon>
        <taxon>Bacillati</taxon>
        <taxon>Cyanobacteriota</taxon>
        <taxon>Cyanophyceae</taxon>
        <taxon>Oscillatoriophycideae</taxon>
        <taxon>Chroococcales</taxon>
        <taxon>Aphanothecaceae</taxon>
        <taxon>Aphanothece</taxon>
    </lineage>
</organism>
<comment type="caution">
    <text evidence="1">The sequence shown here is derived from an EMBL/GenBank/DDBJ whole genome shotgun (WGS) entry which is preliminary data.</text>
</comment>
<accession>A0A2T1LSR0</accession>
<dbReference type="InterPro" id="IPR046649">
    <property type="entry name" value="DUF6761"/>
</dbReference>
<evidence type="ECO:0000313" key="1">
    <source>
        <dbReference type="EMBL" id="PSF33103.1"/>
    </source>
</evidence>
<reference evidence="1 2" key="1">
    <citation type="submission" date="2018-03" db="EMBL/GenBank/DDBJ databases">
        <title>The ancient ancestry and fast evolution of plastids.</title>
        <authorList>
            <person name="Moore K.R."/>
            <person name="Magnabosco C."/>
            <person name="Momper L."/>
            <person name="Gold D.A."/>
            <person name="Bosak T."/>
            <person name="Fournier G.P."/>
        </authorList>
    </citation>
    <scope>NUCLEOTIDE SEQUENCE [LARGE SCALE GENOMIC DNA]</scope>
    <source>
        <strain evidence="1 2">CCALA 016</strain>
    </source>
</reference>
<evidence type="ECO:0000313" key="2">
    <source>
        <dbReference type="Proteomes" id="UP000239001"/>
    </source>
</evidence>
<protein>
    <submittedName>
        <fullName evidence="1">Uncharacterized protein</fullName>
    </submittedName>
</protein>
<dbReference type="Proteomes" id="UP000239001">
    <property type="component" value="Unassembled WGS sequence"/>
</dbReference>
<dbReference type="AlphaFoldDB" id="A0A2T1LSR0"/>
<dbReference type="Pfam" id="PF20547">
    <property type="entry name" value="DUF6761"/>
    <property type="match status" value="1"/>
</dbReference>
<proteinExistence type="predicted"/>
<dbReference type="OrthoDB" id="464365at2"/>